<gene>
    <name evidence="7" type="ORF">HaLaN_00774</name>
</gene>
<reference evidence="7 8" key="1">
    <citation type="submission" date="2020-02" db="EMBL/GenBank/DDBJ databases">
        <title>Draft genome sequence of Haematococcus lacustris strain NIES-144.</title>
        <authorList>
            <person name="Morimoto D."/>
            <person name="Nakagawa S."/>
            <person name="Yoshida T."/>
            <person name="Sawayama S."/>
        </authorList>
    </citation>
    <scope>NUCLEOTIDE SEQUENCE [LARGE SCALE GENOMIC DNA]</scope>
    <source>
        <strain evidence="7 8">NIES-144</strain>
    </source>
</reference>
<dbReference type="Gene3D" id="1.20.1560.10">
    <property type="entry name" value="ABC transporter type 1, transmembrane domain"/>
    <property type="match status" value="1"/>
</dbReference>
<accession>A0A699YH16</accession>
<evidence type="ECO:0000256" key="1">
    <source>
        <dbReference type="ARBA" id="ARBA00004141"/>
    </source>
</evidence>
<feature type="transmembrane region" description="Helical" evidence="5">
    <location>
        <begin position="37"/>
        <end position="61"/>
    </location>
</feature>
<keyword evidence="4 5" id="KW-0472">Membrane</keyword>
<dbReference type="EMBL" id="BLLF01000026">
    <property type="protein sequence ID" value="GFH06184.1"/>
    <property type="molecule type" value="Genomic_DNA"/>
</dbReference>
<dbReference type="AlphaFoldDB" id="A0A699YH16"/>
<comment type="subcellular location">
    <subcellularLocation>
        <location evidence="1">Membrane</location>
        <topology evidence="1">Multi-pass membrane protein</topology>
    </subcellularLocation>
</comment>
<dbReference type="InterPro" id="IPR039421">
    <property type="entry name" value="Type_1_exporter"/>
</dbReference>
<dbReference type="GO" id="GO:0140359">
    <property type="term" value="F:ABC-type transporter activity"/>
    <property type="evidence" value="ECO:0007669"/>
    <property type="project" value="InterPro"/>
</dbReference>
<evidence type="ECO:0000256" key="2">
    <source>
        <dbReference type="ARBA" id="ARBA00022692"/>
    </source>
</evidence>
<dbReference type="PANTHER" id="PTHR24222">
    <property type="entry name" value="ABC TRANSPORTER B FAMILY"/>
    <property type="match status" value="1"/>
</dbReference>
<proteinExistence type="predicted"/>
<dbReference type="PROSITE" id="PS50929">
    <property type="entry name" value="ABC_TM1F"/>
    <property type="match status" value="1"/>
</dbReference>
<dbReference type="GO" id="GO:0005524">
    <property type="term" value="F:ATP binding"/>
    <property type="evidence" value="ECO:0007669"/>
    <property type="project" value="InterPro"/>
</dbReference>
<evidence type="ECO:0000313" key="8">
    <source>
        <dbReference type="Proteomes" id="UP000485058"/>
    </source>
</evidence>
<keyword evidence="3 5" id="KW-1133">Transmembrane helix</keyword>
<evidence type="ECO:0000256" key="5">
    <source>
        <dbReference type="SAM" id="Phobius"/>
    </source>
</evidence>
<dbReference type="Proteomes" id="UP000485058">
    <property type="component" value="Unassembled WGS sequence"/>
</dbReference>
<keyword evidence="2 5" id="KW-0812">Transmembrane</keyword>
<feature type="transmembrane region" description="Helical" evidence="5">
    <location>
        <begin position="86"/>
        <end position="107"/>
    </location>
</feature>
<evidence type="ECO:0000256" key="4">
    <source>
        <dbReference type="ARBA" id="ARBA00023136"/>
    </source>
</evidence>
<evidence type="ECO:0000259" key="6">
    <source>
        <dbReference type="PROSITE" id="PS50929"/>
    </source>
</evidence>
<dbReference type="SUPFAM" id="SSF90123">
    <property type="entry name" value="ABC transporter transmembrane region"/>
    <property type="match status" value="1"/>
</dbReference>
<dbReference type="InterPro" id="IPR011527">
    <property type="entry name" value="ABC1_TM_dom"/>
</dbReference>
<name>A0A699YH16_HAELA</name>
<dbReference type="GO" id="GO:0005886">
    <property type="term" value="C:plasma membrane"/>
    <property type="evidence" value="ECO:0007669"/>
    <property type="project" value="TreeGrafter"/>
</dbReference>
<organism evidence="7 8">
    <name type="scientific">Haematococcus lacustris</name>
    <name type="common">Green alga</name>
    <name type="synonym">Haematococcus pluvialis</name>
    <dbReference type="NCBI Taxonomy" id="44745"/>
    <lineage>
        <taxon>Eukaryota</taxon>
        <taxon>Viridiplantae</taxon>
        <taxon>Chlorophyta</taxon>
        <taxon>core chlorophytes</taxon>
        <taxon>Chlorophyceae</taxon>
        <taxon>CS clade</taxon>
        <taxon>Chlamydomonadales</taxon>
        <taxon>Haematococcaceae</taxon>
        <taxon>Haematococcus</taxon>
    </lineage>
</organism>
<feature type="domain" description="ABC transmembrane type-1" evidence="6">
    <location>
        <begin position="41"/>
        <end position="186"/>
    </location>
</feature>
<dbReference type="PANTHER" id="PTHR24222:SF76">
    <property type="entry name" value="MYCOBACTIN IMPORT ATP-BINDING_PERMEASE PROTEIN IRTB"/>
    <property type="match status" value="1"/>
</dbReference>
<dbReference type="InterPro" id="IPR036640">
    <property type="entry name" value="ABC1_TM_sf"/>
</dbReference>
<sequence>MSFTAKATKAVEKAEDKPEDVAVPYFKLYNSAEGFDYLLMAIGTVGACGNGIAWPIFAVLVKDSTDTFGNPGADFMSDIRQLTLSFIWLALGSMVGSYLQASMWMWAGNRQTSRLRRKYLHSVLRQNVAYFDTQATTGTLLQGFDSDCAAVEAAISEKTGHFIQHCTTFIAGNIVAFAGGWDMTLVRCSQP</sequence>
<protein>
    <recommendedName>
        <fullName evidence="6">ABC transmembrane type-1 domain-containing protein</fullName>
    </recommendedName>
</protein>
<evidence type="ECO:0000313" key="7">
    <source>
        <dbReference type="EMBL" id="GFH06184.1"/>
    </source>
</evidence>
<dbReference type="Pfam" id="PF00664">
    <property type="entry name" value="ABC_membrane"/>
    <property type="match status" value="1"/>
</dbReference>
<keyword evidence="8" id="KW-1185">Reference proteome</keyword>
<comment type="caution">
    <text evidence="7">The sequence shown here is derived from an EMBL/GenBank/DDBJ whole genome shotgun (WGS) entry which is preliminary data.</text>
</comment>
<evidence type="ECO:0000256" key="3">
    <source>
        <dbReference type="ARBA" id="ARBA00022989"/>
    </source>
</evidence>